<dbReference type="InterPro" id="IPR006249">
    <property type="entry name" value="Aconitase/IRP2"/>
</dbReference>
<dbReference type="EMBL" id="BMVU01000037">
    <property type="protein sequence ID" value="GGX96924.1"/>
    <property type="molecule type" value="Genomic_DNA"/>
</dbReference>
<sequence>MRRPPHLAGLAAEPGGRAGPGRAKVLLRLGDDVTAARISPAGRVPADSPAGHWLTERGTERRDLNQYSTRRGNQEVMLRGAFTDPAVPSLLLTGSPGQGGWVRTADRTASLPVYEAAPPTYRTAGYDPVIVAGRTCGAGPGSTACRLAVSRPRTEALRGVLRWTRTPSGPWRLRVAAAPGRGDGSDHRPPHRLRVHLARPAEGPLPADAVDSRPADPGEPAGRRRRCGPETYGVEVRLCAGRAKPSRRGSTGAPACLRDARRHRWPARPSPLTSWPIGPQCRGAFRTRTVRRTAAAHCRRRLRAFSGRCSSPQPGALPGRHA</sequence>
<dbReference type="SUPFAM" id="SSF52016">
    <property type="entry name" value="LeuD/IlvD-like"/>
    <property type="match status" value="1"/>
</dbReference>
<dbReference type="InterPro" id="IPR015928">
    <property type="entry name" value="Aconitase/3IPM_dehydase_swvl"/>
</dbReference>
<dbReference type="PANTHER" id="PTHR11670">
    <property type="entry name" value="ACONITASE/IRON-RESPONSIVE ELEMENT FAMILY MEMBER"/>
    <property type="match status" value="1"/>
</dbReference>
<evidence type="ECO:0000313" key="2">
    <source>
        <dbReference type="EMBL" id="GGX96924.1"/>
    </source>
</evidence>
<feature type="region of interest" description="Disordered" evidence="1">
    <location>
        <begin position="199"/>
        <end position="227"/>
    </location>
</feature>
<accession>A0A918NV08</accession>
<dbReference type="AlphaFoldDB" id="A0A918NV08"/>
<feature type="compositionally biased region" description="Low complexity" evidence="1">
    <location>
        <begin position="7"/>
        <end position="22"/>
    </location>
</feature>
<feature type="region of interest" description="Disordered" evidence="1">
    <location>
        <begin position="40"/>
        <end position="60"/>
    </location>
</feature>
<reference evidence="2" key="1">
    <citation type="journal article" date="2014" name="Int. J. Syst. Evol. Microbiol.">
        <title>Complete genome sequence of Corynebacterium casei LMG S-19264T (=DSM 44701T), isolated from a smear-ripened cheese.</title>
        <authorList>
            <consortium name="US DOE Joint Genome Institute (JGI-PGF)"/>
            <person name="Walter F."/>
            <person name="Albersmeier A."/>
            <person name="Kalinowski J."/>
            <person name="Ruckert C."/>
        </authorList>
    </citation>
    <scope>NUCLEOTIDE SEQUENCE</scope>
    <source>
        <strain evidence="2">JCM 4790</strain>
    </source>
</reference>
<reference evidence="2" key="2">
    <citation type="submission" date="2020-09" db="EMBL/GenBank/DDBJ databases">
        <authorList>
            <person name="Sun Q."/>
            <person name="Ohkuma M."/>
        </authorList>
    </citation>
    <scope>NUCLEOTIDE SEQUENCE</scope>
    <source>
        <strain evidence="2">JCM 4790</strain>
    </source>
</reference>
<evidence type="ECO:0000313" key="3">
    <source>
        <dbReference type="Proteomes" id="UP000619244"/>
    </source>
</evidence>
<comment type="caution">
    <text evidence="2">The sequence shown here is derived from an EMBL/GenBank/DDBJ whole genome shotgun (WGS) entry which is preliminary data.</text>
</comment>
<feature type="region of interest" description="Disordered" evidence="1">
    <location>
        <begin position="1"/>
        <end position="22"/>
    </location>
</feature>
<organism evidence="2 3">
    <name type="scientific">Streptomyces minutiscleroticus</name>
    <dbReference type="NCBI Taxonomy" id="68238"/>
    <lineage>
        <taxon>Bacteria</taxon>
        <taxon>Bacillati</taxon>
        <taxon>Actinomycetota</taxon>
        <taxon>Actinomycetes</taxon>
        <taxon>Kitasatosporales</taxon>
        <taxon>Streptomycetaceae</taxon>
        <taxon>Streptomyces</taxon>
    </lineage>
</organism>
<evidence type="ECO:0000256" key="1">
    <source>
        <dbReference type="SAM" id="MobiDB-lite"/>
    </source>
</evidence>
<gene>
    <name evidence="2" type="ORF">GCM10010358_58330</name>
</gene>
<name>A0A918NV08_9ACTN</name>
<dbReference type="Proteomes" id="UP000619244">
    <property type="component" value="Unassembled WGS sequence"/>
</dbReference>
<keyword evidence="3" id="KW-1185">Reference proteome</keyword>
<proteinExistence type="predicted"/>
<protein>
    <submittedName>
        <fullName evidence="2">Uncharacterized protein</fullName>
    </submittedName>
</protein>
<dbReference type="Gene3D" id="3.20.19.10">
    <property type="entry name" value="Aconitase, domain 4"/>
    <property type="match status" value="1"/>
</dbReference>